<evidence type="ECO:0000313" key="5">
    <source>
        <dbReference type="EMBL" id="PPQ88311.1"/>
    </source>
</evidence>
<dbReference type="Proteomes" id="UP000283269">
    <property type="component" value="Unassembled WGS sequence"/>
</dbReference>
<keyword evidence="1" id="KW-0805">Transcription regulation</keyword>
<feature type="region of interest" description="Disordered" evidence="3">
    <location>
        <begin position="341"/>
        <end position="365"/>
    </location>
</feature>
<name>A0A409XC38_PSICY</name>
<protein>
    <recommendedName>
        <fullName evidence="4">SET domain-containing protein</fullName>
    </recommendedName>
</protein>
<proteinExistence type="predicted"/>
<dbReference type="InterPro" id="IPR046341">
    <property type="entry name" value="SET_dom_sf"/>
</dbReference>
<feature type="domain" description="SET" evidence="4">
    <location>
        <begin position="376"/>
        <end position="496"/>
    </location>
</feature>
<dbReference type="PANTHER" id="PTHR45747">
    <property type="entry name" value="HISTONE-LYSINE N-METHYLTRANSFERASE E(Z)"/>
    <property type="match status" value="1"/>
</dbReference>
<evidence type="ECO:0000256" key="2">
    <source>
        <dbReference type="ARBA" id="ARBA00023163"/>
    </source>
</evidence>
<comment type="caution">
    <text evidence="5">The sequence shown here is derived from an EMBL/GenBank/DDBJ whole genome shotgun (WGS) entry which is preliminary data.</text>
</comment>
<dbReference type="GO" id="GO:0031507">
    <property type="term" value="P:heterochromatin formation"/>
    <property type="evidence" value="ECO:0007669"/>
    <property type="project" value="TreeGrafter"/>
</dbReference>
<dbReference type="PROSITE" id="PS50280">
    <property type="entry name" value="SET"/>
    <property type="match status" value="1"/>
</dbReference>
<gene>
    <name evidence="5" type="ORF">CVT25_012371</name>
</gene>
<evidence type="ECO:0000256" key="1">
    <source>
        <dbReference type="ARBA" id="ARBA00023015"/>
    </source>
</evidence>
<keyword evidence="2" id="KW-0804">Transcription</keyword>
<dbReference type="PANTHER" id="PTHR45747:SF4">
    <property type="entry name" value="HISTONE-LYSINE N-METHYLTRANSFERASE E(Z)"/>
    <property type="match status" value="1"/>
</dbReference>
<dbReference type="InterPro" id="IPR045318">
    <property type="entry name" value="EZH1/2-like"/>
</dbReference>
<dbReference type="InParanoid" id="A0A409XC38"/>
<reference evidence="5 6" key="1">
    <citation type="journal article" date="2018" name="Evol. Lett.">
        <title>Horizontal gene cluster transfer increased hallucinogenic mushroom diversity.</title>
        <authorList>
            <person name="Reynolds H.T."/>
            <person name="Vijayakumar V."/>
            <person name="Gluck-Thaler E."/>
            <person name="Korotkin H.B."/>
            <person name="Matheny P.B."/>
            <person name="Slot J.C."/>
        </authorList>
    </citation>
    <scope>NUCLEOTIDE SEQUENCE [LARGE SCALE GENOMIC DNA]</scope>
    <source>
        <strain evidence="5 6">2631</strain>
    </source>
</reference>
<keyword evidence="6" id="KW-1185">Reference proteome</keyword>
<dbReference type="GO" id="GO:0003682">
    <property type="term" value="F:chromatin binding"/>
    <property type="evidence" value="ECO:0007669"/>
    <property type="project" value="TreeGrafter"/>
</dbReference>
<dbReference type="EMBL" id="NHYD01002103">
    <property type="protein sequence ID" value="PPQ88311.1"/>
    <property type="molecule type" value="Genomic_DNA"/>
</dbReference>
<feature type="region of interest" description="Disordered" evidence="3">
    <location>
        <begin position="44"/>
        <end position="66"/>
    </location>
</feature>
<feature type="compositionally biased region" description="Basic residues" evidence="3">
    <location>
        <begin position="44"/>
        <end position="59"/>
    </location>
</feature>
<dbReference type="GO" id="GO:0005634">
    <property type="term" value="C:nucleus"/>
    <property type="evidence" value="ECO:0007669"/>
    <property type="project" value="TreeGrafter"/>
</dbReference>
<dbReference type="SMART" id="SM00317">
    <property type="entry name" value="SET"/>
    <property type="match status" value="1"/>
</dbReference>
<sequence length="533" mass="61205">MSAEQRTSAEEVKHVYESVWNEYSTWSQQYNQNALESLSRPYSHRRFPPLKKKKTRKSRFANAKASSSASSHRCTIVDFDDEEEIEQSTIALQPTVIDTDQFTPYPPYDSCTSVSQNLLVGDDSHYMPFVPFSDDPSYNFSDDLELHHYTAWQKHSIDTDEQHITLETVRRLVKECGLLYETIDATRILPMQCHDIIRLLRQRDFPKWLPNTSTSDLPQITAPDTPSAAVDYFLEYFCSNLNCLTGFCSLHDGESVRQQVPKSLPPKIPYTKPSDAVDAPCGAYCFLQPPTYSTLGTSWTKEDHEVLDLTLRYAPDTTPCDLSIICRKPCREIYRYQYAHPRTVPRPPKTRQPSQLKTRTYDDERPSRFTPNVGVQKGAIRATEVRESQWGLGLFLAETAEEGDLISEYVGEMIRPLTVDSRNFHAEHRERSYVFHLNPTYALDSAYAGNNTRYMNHSAEASNCHTRVVLVNGEHRIGVYAARRIEKGEELLINYGTYFWTSDKQTQLETSLPVQPAYDDPKDLTYKDLDSSY</sequence>
<evidence type="ECO:0000256" key="3">
    <source>
        <dbReference type="SAM" id="MobiDB-lite"/>
    </source>
</evidence>
<evidence type="ECO:0000313" key="6">
    <source>
        <dbReference type="Proteomes" id="UP000283269"/>
    </source>
</evidence>
<dbReference type="STRING" id="93625.A0A409XC38"/>
<organism evidence="5 6">
    <name type="scientific">Psilocybe cyanescens</name>
    <dbReference type="NCBI Taxonomy" id="93625"/>
    <lineage>
        <taxon>Eukaryota</taxon>
        <taxon>Fungi</taxon>
        <taxon>Dikarya</taxon>
        <taxon>Basidiomycota</taxon>
        <taxon>Agaricomycotina</taxon>
        <taxon>Agaricomycetes</taxon>
        <taxon>Agaricomycetidae</taxon>
        <taxon>Agaricales</taxon>
        <taxon>Agaricineae</taxon>
        <taxon>Strophariaceae</taxon>
        <taxon>Psilocybe</taxon>
    </lineage>
</organism>
<dbReference type="OrthoDB" id="6141102at2759"/>
<dbReference type="Pfam" id="PF00856">
    <property type="entry name" value="SET"/>
    <property type="match status" value="1"/>
</dbReference>
<evidence type="ECO:0000259" key="4">
    <source>
        <dbReference type="PROSITE" id="PS50280"/>
    </source>
</evidence>
<accession>A0A409XC38</accession>
<dbReference type="GO" id="GO:0046976">
    <property type="term" value="F:histone H3K27 methyltransferase activity"/>
    <property type="evidence" value="ECO:0007669"/>
    <property type="project" value="TreeGrafter"/>
</dbReference>
<dbReference type="SUPFAM" id="SSF82199">
    <property type="entry name" value="SET domain"/>
    <property type="match status" value="1"/>
</dbReference>
<dbReference type="Gene3D" id="2.170.270.10">
    <property type="entry name" value="SET domain"/>
    <property type="match status" value="1"/>
</dbReference>
<dbReference type="InterPro" id="IPR001214">
    <property type="entry name" value="SET_dom"/>
</dbReference>
<dbReference type="AlphaFoldDB" id="A0A409XC38"/>